<feature type="region of interest" description="Disordered" evidence="1">
    <location>
        <begin position="348"/>
        <end position="394"/>
    </location>
</feature>
<feature type="compositionally biased region" description="Pro residues" evidence="1">
    <location>
        <begin position="32"/>
        <end position="41"/>
    </location>
</feature>
<dbReference type="InParanoid" id="A0A4Q1BCL1"/>
<feature type="region of interest" description="Disordered" evidence="1">
    <location>
        <begin position="29"/>
        <end position="58"/>
    </location>
</feature>
<evidence type="ECO:0000313" key="5">
    <source>
        <dbReference type="Proteomes" id="UP000289152"/>
    </source>
</evidence>
<dbReference type="OrthoDB" id="5282002at2759"/>
<sequence length="547" mass="61570">MFLTRHSHRLPIPIPITIQSRTFFSLFRRSPLPSPPSPPPSTLFHPLSQSPSSALREKADRVKAHSLCPVSYERYGERIRPKFDCPNCGWPTHASEQRWNEGRAEHEVHCGRLREVNEDEHDLRSGRKMKEFENMPEWQPYEAAINFSSWDTFFFSRNFPSIDNDRAIRHVSKILTYPITVGAILHQNGPFTSGNGRITREGQRSMAAFHSILHLPRGAITETSPSSSSTPQPPFRIFLLGARAESTLPPDLWSQLTFLFPRSSLHIYFIGPEVGLPLLSQNSPRRKTNYDFDPDGGYGVPSYTLNVNPQLKLTSLRTNYEEVHNQFGPFDPYSDVFFAFSPGLGFPHQPSPVPIKQNPSDSTSFIPTSHSQAEDDSSQSSTLEQPVVEENNTSSETAAIYSTPESEPAPPSPQSTEIDQPLQPLVQAQTTWKRPLQQILGTKCALFFTAFSPLDLQRDVSALLGTTPPSALSGPREYPDHVALPTRPIDRIDKVTDEFEMVLTPGINPFGSIKWEIAEWDVRVGVKTNWGVWGIRGKRYEVVEGEE</sequence>
<proteinExistence type="predicted"/>
<feature type="compositionally biased region" description="Polar residues" evidence="1">
    <location>
        <begin position="378"/>
        <end position="394"/>
    </location>
</feature>
<reference evidence="4 5" key="1">
    <citation type="submission" date="2016-06" db="EMBL/GenBank/DDBJ databases">
        <title>Evolution of pathogenesis and genome organization in the Tremellales.</title>
        <authorList>
            <person name="Cuomo C."/>
            <person name="Litvintseva A."/>
            <person name="Heitman J."/>
            <person name="Chen Y."/>
            <person name="Sun S."/>
            <person name="Springer D."/>
            <person name="Dromer F."/>
            <person name="Young S."/>
            <person name="Zeng Q."/>
            <person name="Chapman S."/>
            <person name="Gujja S."/>
            <person name="Saif S."/>
            <person name="Birren B."/>
        </authorList>
    </citation>
    <scope>NUCLEOTIDE SEQUENCE [LARGE SCALE GENOMIC DNA]</scope>
    <source>
        <strain evidence="4 5">ATCC 28783</strain>
    </source>
</reference>
<dbReference type="Pfam" id="PF13824">
    <property type="entry name" value="zf-Mss51"/>
    <property type="match status" value="1"/>
</dbReference>
<evidence type="ECO:0000259" key="3">
    <source>
        <dbReference type="Pfam" id="PF20179"/>
    </source>
</evidence>
<feature type="domain" description="Mitochondrial splicing suppressor 51-like C-terminal" evidence="3">
    <location>
        <begin position="426"/>
        <end position="517"/>
    </location>
</feature>
<dbReference type="PANTHER" id="PTHR28069:SF1">
    <property type="entry name" value="PROTEIN MSS51, MITOCHONDRIAL"/>
    <property type="match status" value="1"/>
</dbReference>
<name>A0A4Q1BCL1_TREME</name>
<comment type="caution">
    <text evidence="4">The sequence shown here is derived from an EMBL/GenBank/DDBJ whole genome shotgun (WGS) entry which is preliminary data.</text>
</comment>
<feature type="domain" description="Mitochondrial splicing suppressor 51 zinc-finger" evidence="2">
    <location>
        <begin position="67"/>
        <end position="123"/>
    </location>
</feature>
<organism evidence="4 5">
    <name type="scientific">Tremella mesenterica</name>
    <name type="common">Jelly fungus</name>
    <dbReference type="NCBI Taxonomy" id="5217"/>
    <lineage>
        <taxon>Eukaryota</taxon>
        <taxon>Fungi</taxon>
        <taxon>Dikarya</taxon>
        <taxon>Basidiomycota</taxon>
        <taxon>Agaricomycotina</taxon>
        <taxon>Tremellomycetes</taxon>
        <taxon>Tremellales</taxon>
        <taxon>Tremellaceae</taxon>
        <taxon>Tremella</taxon>
    </lineage>
</organism>
<dbReference type="EMBL" id="SDIL01000121">
    <property type="protein sequence ID" value="RXK35797.1"/>
    <property type="molecule type" value="Genomic_DNA"/>
</dbReference>
<dbReference type="Proteomes" id="UP000289152">
    <property type="component" value="Unassembled WGS sequence"/>
</dbReference>
<dbReference type="AlphaFoldDB" id="A0A4Q1BCL1"/>
<dbReference type="FunCoup" id="A0A4Q1BCL1">
    <property type="interactions" value="59"/>
</dbReference>
<evidence type="ECO:0000313" key="4">
    <source>
        <dbReference type="EMBL" id="RXK35797.1"/>
    </source>
</evidence>
<dbReference type="InterPro" id="IPR046824">
    <property type="entry name" value="Mss51-like_C"/>
</dbReference>
<dbReference type="STRING" id="5217.A0A4Q1BCL1"/>
<protein>
    <submittedName>
        <fullName evidence="4">Mitochondrial splicing suppressor</fullName>
    </submittedName>
</protein>
<accession>A0A4Q1BCL1</accession>
<dbReference type="VEuPathDB" id="FungiDB:TREMEDRAFT_33397"/>
<evidence type="ECO:0000259" key="2">
    <source>
        <dbReference type="Pfam" id="PF13824"/>
    </source>
</evidence>
<gene>
    <name evidence="4" type="ORF">M231_06936</name>
</gene>
<dbReference type="Pfam" id="PF20179">
    <property type="entry name" value="MSS51_C"/>
    <property type="match status" value="2"/>
</dbReference>
<keyword evidence="5" id="KW-1185">Reference proteome</keyword>
<evidence type="ECO:0000256" key="1">
    <source>
        <dbReference type="SAM" id="MobiDB-lite"/>
    </source>
</evidence>
<feature type="domain" description="Mitochondrial splicing suppressor 51-like C-terminal" evidence="3">
    <location>
        <begin position="220"/>
        <end position="381"/>
    </location>
</feature>
<feature type="compositionally biased region" description="Polar residues" evidence="1">
    <location>
        <begin position="357"/>
        <end position="371"/>
    </location>
</feature>
<dbReference type="InterPro" id="IPR032717">
    <property type="entry name" value="Mss51_Znf"/>
</dbReference>
<dbReference type="PANTHER" id="PTHR28069">
    <property type="entry name" value="GH20023P"/>
    <property type="match status" value="1"/>
</dbReference>